<keyword evidence="4" id="KW-1185">Reference proteome</keyword>
<reference evidence="3 4" key="1">
    <citation type="submission" date="2020-11" db="EMBL/GenBank/DDBJ databases">
        <authorList>
            <person name="Sun Q."/>
        </authorList>
    </citation>
    <scope>NUCLEOTIDE SEQUENCE [LARGE SCALE GENOMIC DNA]</scope>
    <source>
        <strain evidence="3 4">P8398</strain>
    </source>
</reference>
<dbReference type="Pfam" id="PF07589">
    <property type="entry name" value="PEP-CTERM"/>
    <property type="match status" value="1"/>
</dbReference>
<keyword evidence="1" id="KW-0732">Signal</keyword>
<feature type="chain" id="PRO_5045708029" evidence="1">
    <location>
        <begin position="27"/>
        <end position="268"/>
    </location>
</feature>
<gene>
    <name evidence="3" type="ORF">IV454_05670</name>
</gene>
<dbReference type="EMBL" id="CP065053">
    <property type="protein sequence ID" value="QPI51039.1"/>
    <property type="molecule type" value="Genomic_DNA"/>
</dbReference>
<dbReference type="InterPro" id="IPR013424">
    <property type="entry name" value="Ice-binding_C"/>
</dbReference>
<feature type="domain" description="Ice-binding protein C-terminal" evidence="2">
    <location>
        <begin position="237"/>
        <end position="261"/>
    </location>
</feature>
<evidence type="ECO:0000256" key="1">
    <source>
        <dbReference type="SAM" id="SignalP"/>
    </source>
</evidence>
<evidence type="ECO:0000313" key="4">
    <source>
        <dbReference type="Proteomes" id="UP000662888"/>
    </source>
</evidence>
<evidence type="ECO:0000313" key="3">
    <source>
        <dbReference type="EMBL" id="QPI51039.1"/>
    </source>
</evidence>
<organism evidence="3 4">
    <name type="scientific">Massilia antarctica</name>
    <dbReference type="NCBI Taxonomy" id="2765360"/>
    <lineage>
        <taxon>Bacteria</taxon>
        <taxon>Pseudomonadati</taxon>
        <taxon>Pseudomonadota</taxon>
        <taxon>Betaproteobacteria</taxon>
        <taxon>Burkholderiales</taxon>
        <taxon>Oxalobacteraceae</taxon>
        <taxon>Telluria group</taxon>
        <taxon>Massilia</taxon>
    </lineage>
</organism>
<dbReference type="NCBIfam" id="TIGR02595">
    <property type="entry name" value="PEP_CTERM"/>
    <property type="match status" value="1"/>
</dbReference>
<accession>A0AA48WGL2</accession>
<feature type="signal peptide" evidence="1">
    <location>
        <begin position="1"/>
        <end position="26"/>
    </location>
</feature>
<proteinExistence type="predicted"/>
<dbReference type="Proteomes" id="UP000662888">
    <property type="component" value="Chromosome"/>
</dbReference>
<sequence>MTQLHRITRISAALLTMSLTLASANAAVDPAGASVRATLKNSQLIVIDLTPHDGKAAGYTFAASAQSSNVSASIDMIGTAWDQRRDVPNLNGSNANAYLYHTGANVNASTGTWGKANSEIYADGDQLGNARVTGNANQMIGLSVAAHTRLIYSGLAELRISEWYQSAENRTFSSAAVTVGFNGTYQSVDFQSGQFTGTYGTRSQDFSLFFDNNTEAARTIYMSVSTATNVDYYTTTPVPEPETYAMLGLGALVVGAAARRRRRQASAA</sequence>
<evidence type="ECO:0000259" key="2">
    <source>
        <dbReference type="Pfam" id="PF07589"/>
    </source>
</evidence>
<name>A0AA48WGL2_9BURK</name>
<protein>
    <submittedName>
        <fullName evidence="3">PEP-CTERM sorting domain-containing protein</fullName>
    </submittedName>
</protein>
<dbReference type="RefSeq" id="WP_206090684.1">
    <property type="nucleotide sequence ID" value="NZ_CP065053.1"/>
</dbReference>